<evidence type="ECO:0000259" key="4">
    <source>
        <dbReference type="PROSITE" id="PS50932"/>
    </source>
</evidence>
<dbReference type="CDD" id="cd01392">
    <property type="entry name" value="HTH_LacI"/>
    <property type="match status" value="1"/>
</dbReference>
<dbReference type="InterPro" id="IPR000843">
    <property type="entry name" value="HTH_LacI"/>
</dbReference>
<dbReference type="GO" id="GO:0000976">
    <property type="term" value="F:transcription cis-regulatory region binding"/>
    <property type="evidence" value="ECO:0007669"/>
    <property type="project" value="TreeGrafter"/>
</dbReference>
<dbReference type="Pfam" id="PF00356">
    <property type="entry name" value="LacI"/>
    <property type="match status" value="1"/>
</dbReference>
<keyword evidence="2" id="KW-0238">DNA-binding</keyword>
<dbReference type="InterPro" id="IPR028082">
    <property type="entry name" value="Peripla_BP_I"/>
</dbReference>
<name>A0A1U9Z0V6_9HYPH</name>
<dbReference type="SUPFAM" id="SSF53822">
    <property type="entry name" value="Periplasmic binding protein-like I"/>
    <property type="match status" value="1"/>
</dbReference>
<dbReference type="InterPro" id="IPR046335">
    <property type="entry name" value="LacI/GalR-like_sensor"/>
</dbReference>
<sequence>MVTIREIAKAVGVSAGTVSRVLNYDPTLSVSEAKRKAIIETAEALDYATPRNRNRRKPAPFRQPQPTAAMPRIATVHFLERDEELIDPYYIGVRLGIERRSQHYQSEIVKVFHADLFNEGSLLQGVAGIIAIGKHRPAEIAFLEECCDHLVFADFQPSDEHYDCVYSDLALATTKILDGLAAAGYRRIAFIGAEDRISFGDVPYSEARCRAYVDWQKARGTFDPTLIALNNDCNDGQNLRLEVGYEHARDLLDRAERPDVILTANDNIAIGTGRALAEAGLSVPDDIAIASFNDIPVAQFLNPALSTMKIPGEAIGECAVDLLVERINGREYTKRVTIPGEMIWRDSCRHPPAG</sequence>
<dbReference type="EMBL" id="CP020330">
    <property type="protein sequence ID" value="AQZ51232.1"/>
    <property type="molecule type" value="Genomic_DNA"/>
</dbReference>
<feature type="domain" description="HTH lacI-type" evidence="4">
    <location>
        <begin position="2"/>
        <end position="57"/>
    </location>
</feature>
<dbReference type="Gene3D" id="3.40.50.2300">
    <property type="match status" value="2"/>
</dbReference>
<dbReference type="eggNOG" id="COG1609">
    <property type="taxonomic scope" value="Bacteria"/>
</dbReference>
<evidence type="ECO:0000256" key="1">
    <source>
        <dbReference type="ARBA" id="ARBA00023015"/>
    </source>
</evidence>
<keyword evidence="6" id="KW-1185">Reference proteome</keyword>
<dbReference type="Pfam" id="PF13377">
    <property type="entry name" value="Peripla_BP_3"/>
    <property type="match status" value="1"/>
</dbReference>
<protein>
    <submittedName>
        <fullName evidence="5">Lactose operon repressor</fullName>
    </submittedName>
</protein>
<dbReference type="PROSITE" id="PS50932">
    <property type="entry name" value="HTH_LACI_2"/>
    <property type="match status" value="1"/>
</dbReference>
<dbReference type="GO" id="GO:0003700">
    <property type="term" value="F:DNA-binding transcription factor activity"/>
    <property type="evidence" value="ECO:0007669"/>
    <property type="project" value="TreeGrafter"/>
</dbReference>
<proteinExistence type="predicted"/>
<dbReference type="SUPFAM" id="SSF47413">
    <property type="entry name" value="lambda repressor-like DNA-binding domains"/>
    <property type="match status" value="1"/>
</dbReference>
<dbReference type="Gene3D" id="1.10.260.40">
    <property type="entry name" value="lambda repressor-like DNA-binding domains"/>
    <property type="match status" value="1"/>
</dbReference>
<evidence type="ECO:0000256" key="3">
    <source>
        <dbReference type="ARBA" id="ARBA00023163"/>
    </source>
</evidence>
<dbReference type="RefSeq" id="WP_018062904.1">
    <property type="nucleotide sequence ID" value="NZ_AQWH01000001.1"/>
</dbReference>
<accession>A0A1U9Z0V6</accession>
<dbReference type="PROSITE" id="PS00356">
    <property type="entry name" value="HTH_LACI_1"/>
    <property type="match status" value="1"/>
</dbReference>
<keyword evidence="1" id="KW-0805">Transcription regulation</keyword>
<dbReference type="PANTHER" id="PTHR30146:SF149">
    <property type="entry name" value="HTH-TYPE TRANSCRIPTIONAL REGULATOR EBGR"/>
    <property type="match status" value="1"/>
</dbReference>
<dbReference type="PANTHER" id="PTHR30146">
    <property type="entry name" value="LACI-RELATED TRANSCRIPTIONAL REPRESSOR"/>
    <property type="match status" value="1"/>
</dbReference>
<dbReference type="CDD" id="cd01544">
    <property type="entry name" value="PBP1_GalR"/>
    <property type="match status" value="1"/>
</dbReference>
<evidence type="ECO:0000313" key="6">
    <source>
        <dbReference type="Proteomes" id="UP000191135"/>
    </source>
</evidence>
<gene>
    <name evidence="5" type="primary">lacR</name>
    <name evidence="5" type="ORF">Mame_01890</name>
</gene>
<dbReference type="AlphaFoldDB" id="A0A1U9Z0V6"/>
<dbReference type="STRING" id="1122214.Mame_01890"/>
<reference evidence="5 6" key="1">
    <citation type="submission" date="2017-03" db="EMBL/GenBank/DDBJ databases">
        <title>Foreign affairs: Plasmid Transfer between Roseobacters and Rhizobia.</title>
        <authorList>
            <person name="Bartling P."/>
            <person name="Bunk B."/>
            <person name="Overmann J."/>
            <person name="Brinkmann H."/>
            <person name="Petersen J."/>
        </authorList>
    </citation>
    <scope>NUCLEOTIDE SEQUENCE [LARGE SCALE GENOMIC DNA]</scope>
    <source>
        <strain evidence="5 6">MACL11</strain>
    </source>
</reference>
<evidence type="ECO:0000313" key="5">
    <source>
        <dbReference type="EMBL" id="AQZ51232.1"/>
    </source>
</evidence>
<dbReference type="KEGG" id="mmed:Mame_01890"/>
<dbReference type="Proteomes" id="UP000191135">
    <property type="component" value="Chromosome"/>
</dbReference>
<evidence type="ECO:0000256" key="2">
    <source>
        <dbReference type="ARBA" id="ARBA00023125"/>
    </source>
</evidence>
<organism evidence="5 6">
    <name type="scientific">Martelella mediterranea DSM 17316</name>
    <dbReference type="NCBI Taxonomy" id="1122214"/>
    <lineage>
        <taxon>Bacteria</taxon>
        <taxon>Pseudomonadati</taxon>
        <taxon>Pseudomonadota</taxon>
        <taxon>Alphaproteobacteria</taxon>
        <taxon>Hyphomicrobiales</taxon>
        <taxon>Aurantimonadaceae</taxon>
        <taxon>Martelella</taxon>
    </lineage>
</organism>
<dbReference type="OrthoDB" id="5681588at2"/>
<dbReference type="InterPro" id="IPR010982">
    <property type="entry name" value="Lambda_DNA-bd_dom_sf"/>
</dbReference>
<keyword evidence="3" id="KW-0804">Transcription</keyword>
<dbReference type="SMART" id="SM00354">
    <property type="entry name" value="HTH_LACI"/>
    <property type="match status" value="1"/>
</dbReference>